<dbReference type="SMART" id="SM00448">
    <property type="entry name" value="REC"/>
    <property type="match status" value="1"/>
</dbReference>
<keyword evidence="3 6" id="KW-0597">Phosphoprotein</keyword>
<evidence type="ECO:0000313" key="10">
    <source>
        <dbReference type="EMBL" id="OEJ74417.1"/>
    </source>
</evidence>
<comment type="caution">
    <text evidence="10">The sequence shown here is derived from an EMBL/GenBank/DDBJ whole genome shotgun (WGS) entry which is preliminary data.</text>
</comment>
<dbReference type="PANTHER" id="PTHR43547">
    <property type="entry name" value="TWO-COMPONENT HISTIDINE KINASE"/>
    <property type="match status" value="1"/>
</dbReference>
<reference evidence="10" key="1">
    <citation type="submission" date="2016-09" db="EMBL/GenBank/DDBJ databases">
        <title>Draft genome of thermotolerant cyanobacterium Desertifilum sp. strain IPPAS B-1220.</title>
        <authorList>
            <person name="Sinetova M.A."/>
            <person name="Bolakhan K."/>
            <person name="Zayadan B.K."/>
            <person name="Mironov K.S."/>
            <person name="Ustinova V."/>
            <person name="Kupriyanova E.V."/>
            <person name="Sidorov R.A."/>
            <person name="Skrypnik A.N."/>
            <person name="Gogoleva N.E."/>
            <person name="Gogolev Y.V."/>
            <person name="Los D.A."/>
        </authorList>
    </citation>
    <scope>NUCLEOTIDE SEQUENCE [LARGE SCALE GENOMIC DNA]</scope>
    <source>
        <strain evidence="10">IPPAS B-1220</strain>
    </source>
</reference>
<dbReference type="Pfam" id="PF00072">
    <property type="entry name" value="Response_reg"/>
    <property type="match status" value="1"/>
</dbReference>
<dbReference type="SUPFAM" id="SSF52172">
    <property type="entry name" value="CheY-like"/>
    <property type="match status" value="1"/>
</dbReference>
<dbReference type="PRINTS" id="PR00344">
    <property type="entry name" value="BCTRLSENSOR"/>
</dbReference>
<dbReference type="OrthoDB" id="9804747at2"/>
<evidence type="ECO:0000259" key="8">
    <source>
        <dbReference type="PROSITE" id="PS50109"/>
    </source>
</evidence>
<keyword evidence="7" id="KW-0175">Coiled coil</keyword>
<keyword evidence="5" id="KW-0902">Two-component regulatory system</keyword>
<evidence type="ECO:0000256" key="5">
    <source>
        <dbReference type="ARBA" id="ARBA00023012"/>
    </source>
</evidence>
<dbReference type="SMART" id="SM00387">
    <property type="entry name" value="HATPase_c"/>
    <property type="match status" value="1"/>
</dbReference>
<dbReference type="PANTHER" id="PTHR43547:SF2">
    <property type="entry name" value="HYBRID SIGNAL TRANSDUCTION HISTIDINE KINASE C"/>
    <property type="match status" value="1"/>
</dbReference>
<dbReference type="Gene3D" id="3.30.565.10">
    <property type="entry name" value="Histidine kinase-like ATPase, C-terminal domain"/>
    <property type="match status" value="1"/>
</dbReference>
<dbReference type="InterPro" id="IPR003594">
    <property type="entry name" value="HATPase_dom"/>
</dbReference>
<accession>A0A1E5QIL1</accession>
<evidence type="ECO:0000259" key="9">
    <source>
        <dbReference type="PROSITE" id="PS50110"/>
    </source>
</evidence>
<name>A0A1E5QIL1_9CYAN</name>
<dbReference type="GO" id="GO:0000155">
    <property type="term" value="F:phosphorelay sensor kinase activity"/>
    <property type="evidence" value="ECO:0007669"/>
    <property type="project" value="InterPro"/>
</dbReference>
<feature type="domain" description="Histidine kinase" evidence="8">
    <location>
        <begin position="174"/>
        <end position="397"/>
    </location>
</feature>
<gene>
    <name evidence="10" type="ORF">BH720_14415</name>
</gene>
<evidence type="ECO:0000256" key="3">
    <source>
        <dbReference type="ARBA" id="ARBA00022553"/>
    </source>
</evidence>
<dbReference type="AlphaFoldDB" id="A0A1E5QIL1"/>
<dbReference type="SUPFAM" id="SSF47384">
    <property type="entry name" value="Homodimeric domain of signal transducing histidine kinase"/>
    <property type="match status" value="1"/>
</dbReference>
<dbReference type="CDD" id="cd19920">
    <property type="entry name" value="REC_PA4781-like"/>
    <property type="match status" value="1"/>
</dbReference>
<dbReference type="InterPro" id="IPR036890">
    <property type="entry name" value="HATPase_C_sf"/>
</dbReference>
<dbReference type="InterPro" id="IPR001789">
    <property type="entry name" value="Sig_transdc_resp-reg_receiver"/>
</dbReference>
<dbReference type="PROSITE" id="PS50109">
    <property type="entry name" value="HIS_KIN"/>
    <property type="match status" value="1"/>
</dbReference>
<evidence type="ECO:0000256" key="4">
    <source>
        <dbReference type="ARBA" id="ARBA00022777"/>
    </source>
</evidence>
<keyword evidence="4 10" id="KW-0418">Kinase</keyword>
<dbReference type="InterPro" id="IPR011006">
    <property type="entry name" value="CheY-like_superfamily"/>
</dbReference>
<evidence type="ECO:0000256" key="1">
    <source>
        <dbReference type="ARBA" id="ARBA00000085"/>
    </source>
</evidence>
<dbReference type="Gene3D" id="3.40.50.2300">
    <property type="match status" value="1"/>
</dbReference>
<evidence type="ECO:0000256" key="2">
    <source>
        <dbReference type="ARBA" id="ARBA00012438"/>
    </source>
</evidence>
<evidence type="ECO:0000256" key="7">
    <source>
        <dbReference type="SAM" id="Coils"/>
    </source>
</evidence>
<feature type="modified residue" description="4-aspartylphosphate" evidence="6">
    <location>
        <position position="58"/>
    </location>
</feature>
<feature type="coiled-coil region" evidence="7">
    <location>
        <begin position="127"/>
        <end position="165"/>
    </location>
</feature>
<comment type="catalytic activity">
    <reaction evidence="1">
        <text>ATP + protein L-histidine = ADP + protein N-phospho-L-histidine.</text>
        <dbReference type="EC" id="2.7.13.3"/>
    </reaction>
</comment>
<dbReference type="EMBL" id="MJGC01000066">
    <property type="protein sequence ID" value="OEJ74417.1"/>
    <property type="molecule type" value="Genomic_DNA"/>
</dbReference>
<keyword evidence="4 10" id="KW-0808">Transferase</keyword>
<dbReference type="InterPro" id="IPR004358">
    <property type="entry name" value="Sig_transdc_His_kin-like_C"/>
</dbReference>
<dbReference type="InterPro" id="IPR005467">
    <property type="entry name" value="His_kinase_dom"/>
</dbReference>
<dbReference type="STRING" id="1781255.BH720_14415"/>
<dbReference type="SUPFAM" id="SSF55874">
    <property type="entry name" value="ATPase domain of HSP90 chaperone/DNA topoisomerase II/histidine kinase"/>
    <property type="match status" value="1"/>
</dbReference>
<evidence type="ECO:0000256" key="6">
    <source>
        <dbReference type="PROSITE-ProRule" id="PRU00169"/>
    </source>
</evidence>
<organism evidence="10">
    <name type="scientific">Desertifilum tharense IPPAS B-1220</name>
    <dbReference type="NCBI Taxonomy" id="1781255"/>
    <lineage>
        <taxon>Bacteria</taxon>
        <taxon>Bacillati</taxon>
        <taxon>Cyanobacteriota</taxon>
        <taxon>Cyanophyceae</taxon>
        <taxon>Desertifilales</taxon>
        <taxon>Desertifilaceae</taxon>
        <taxon>Desertifilum</taxon>
    </lineage>
</organism>
<dbReference type="Gene3D" id="1.10.287.130">
    <property type="match status" value="1"/>
</dbReference>
<dbReference type="EC" id="2.7.13.3" evidence="2"/>
<feature type="domain" description="Response regulatory" evidence="9">
    <location>
        <begin position="9"/>
        <end position="125"/>
    </location>
</feature>
<dbReference type="PROSITE" id="PS50110">
    <property type="entry name" value="RESPONSE_REGULATORY"/>
    <property type="match status" value="1"/>
</dbReference>
<dbReference type="InterPro" id="IPR036097">
    <property type="entry name" value="HisK_dim/P_sf"/>
</dbReference>
<sequence>MNNNSERNIILIVDDHQTNLNLLFQLLRNVGFKVLISMDGESAIEQTYYAQPDLILLDVMMPGIDGFETCRQIKSNPSTCDIPIIFMTALSDTENKVKGFQYGAVDYITKPFQYEEVISRVQTHITMQKLRQSLKEKNQELSDLNNNLERLVEQKTRELNQREKAAIVGRLTQGMVHNLKNPIQTIQTCTDLIEIHASKLEEEIVIECVNYINVAVKNINQIMDNLMTKSRSEQYEERVPVNLNLLLQRELKLLEANLHFKHQIRKTYSFDETLPSIPLIDSHISQIFHNLINNAIDSMWQKNCKELKISTQQDTEKIYLEIQDSGCGIAPENLSKIFDPFYTSKPIKDRAIGDEPTGTGLGLYTCLELLRPFQGEITVKSELNQGSTFIVILPKPSSLESS</sequence>
<protein>
    <recommendedName>
        <fullName evidence="2">histidine kinase</fullName>
        <ecNumber evidence="2">2.7.13.3</ecNumber>
    </recommendedName>
</protein>
<dbReference type="Pfam" id="PF02518">
    <property type="entry name" value="HATPase_c"/>
    <property type="match status" value="1"/>
</dbReference>
<proteinExistence type="predicted"/>
<dbReference type="RefSeq" id="WP_069967915.1">
    <property type="nucleotide sequence ID" value="NZ_CM124774.1"/>
</dbReference>